<keyword evidence="1" id="KW-0732">Signal</keyword>
<evidence type="ECO:0000313" key="2">
    <source>
        <dbReference type="EMBL" id="OAG07214.1"/>
    </source>
</evidence>
<keyword evidence="3" id="KW-1185">Reference proteome</keyword>
<gene>
    <name evidence="2" type="ORF">CC84DRAFT_1163435</name>
</gene>
<evidence type="ECO:0008006" key="4">
    <source>
        <dbReference type="Google" id="ProtNLM"/>
    </source>
</evidence>
<dbReference type="AlphaFoldDB" id="A0A177CI72"/>
<feature type="chain" id="PRO_5008058332" description="Ecp2 effector protein domain-containing protein" evidence="1">
    <location>
        <begin position="20"/>
        <end position="132"/>
    </location>
</feature>
<dbReference type="EMBL" id="KV441551">
    <property type="protein sequence ID" value="OAG07214.1"/>
    <property type="molecule type" value="Genomic_DNA"/>
</dbReference>
<feature type="signal peptide" evidence="1">
    <location>
        <begin position="1"/>
        <end position="19"/>
    </location>
</feature>
<dbReference type="GeneID" id="28761748"/>
<proteinExistence type="predicted"/>
<protein>
    <recommendedName>
        <fullName evidence="4">Ecp2 effector protein domain-containing protein</fullName>
    </recommendedName>
</protein>
<dbReference type="RefSeq" id="XP_018037579.1">
    <property type="nucleotide sequence ID" value="XM_018178262.1"/>
</dbReference>
<name>A0A177CI72_9PLEO</name>
<organism evidence="2 3">
    <name type="scientific">Paraphaeosphaeria sporulosa</name>
    <dbReference type="NCBI Taxonomy" id="1460663"/>
    <lineage>
        <taxon>Eukaryota</taxon>
        <taxon>Fungi</taxon>
        <taxon>Dikarya</taxon>
        <taxon>Ascomycota</taxon>
        <taxon>Pezizomycotina</taxon>
        <taxon>Dothideomycetes</taxon>
        <taxon>Pleosporomycetidae</taxon>
        <taxon>Pleosporales</taxon>
        <taxon>Massarineae</taxon>
        <taxon>Didymosphaeriaceae</taxon>
        <taxon>Paraphaeosphaeria</taxon>
    </lineage>
</organism>
<dbReference type="OrthoDB" id="10404702at2759"/>
<sequence>MYTKLYLLASSIIVGLAQARAVQNGGLTSREECRSGEAGGFFINTVEPGQGPWYPEVNSNRTYTASEASGESTCLKMDTILDDLAGSQKKSQRITNISPIAGGYCQLYESNDCTGEAMKLPNPKNWELKYPE</sequence>
<evidence type="ECO:0000256" key="1">
    <source>
        <dbReference type="SAM" id="SignalP"/>
    </source>
</evidence>
<dbReference type="InParanoid" id="A0A177CI72"/>
<dbReference type="Proteomes" id="UP000077069">
    <property type="component" value="Unassembled WGS sequence"/>
</dbReference>
<reference evidence="2 3" key="1">
    <citation type="submission" date="2016-05" db="EMBL/GenBank/DDBJ databases">
        <title>Comparative analysis of secretome profiles of manganese(II)-oxidizing ascomycete fungi.</title>
        <authorList>
            <consortium name="DOE Joint Genome Institute"/>
            <person name="Zeiner C.A."/>
            <person name="Purvine S.O."/>
            <person name="Zink E.M."/>
            <person name="Wu S."/>
            <person name="Pasa-Tolic L."/>
            <person name="Chaput D.L."/>
            <person name="Haridas S."/>
            <person name="Grigoriev I.V."/>
            <person name="Santelli C.M."/>
            <person name="Hansel C.M."/>
        </authorList>
    </citation>
    <scope>NUCLEOTIDE SEQUENCE [LARGE SCALE GENOMIC DNA]</scope>
    <source>
        <strain evidence="2 3">AP3s5-JAC2a</strain>
    </source>
</reference>
<accession>A0A177CI72</accession>
<evidence type="ECO:0000313" key="3">
    <source>
        <dbReference type="Proteomes" id="UP000077069"/>
    </source>
</evidence>